<comment type="caution">
    <text evidence="2">The sequence shown here is derived from an EMBL/GenBank/DDBJ whole genome shotgun (WGS) entry which is preliminary data.</text>
</comment>
<gene>
    <name evidence="2" type="ORF">N0V93_007172</name>
</gene>
<evidence type="ECO:0000313" key="2">
    <source>
        <dbReference type="EMBL" id="KAJ4389700.1"/>
    </source>
</evidence>
<reference evidence="2" key="1">
    <citation type="submission" date="2022-10" db="EMBL/GenBank/DDBJ databases">
        <title>Tapping the CABI collections for fungal endophytes: first genome assemblies for Collariella, Neodidymelliopsis, Ascochyta clinopodiicola, Didymella pomorum, Didymosphaeria variabile, Neocosmospora piperis and Neocucurbitaria cava.</title>
        <authorList>
            <person name="Hill R."/>
        </authorList>
    </citation>
    <scope>NUCLEOTIDE SEQUENCE</scope>
    <source>
        <strain evidence="2">IMI 355082</strain>
    </source>
</reference>
<protein>
    <submittedName>
        <fullName evidence="2">Uncharacterized protein</fullName>
    </submittedName>
</protein>
<proteinExistence type="predicted"/>
<organism evidence="2 3">
    <name type="scientific">Gnomoniopsis smithogilvyi</name>
    <dbReference type="NCBI Taxonomy" id="1191159"/>
    <lineage>
        <taxon>Eukaryota</taxon>
        <taxon>Fungi</taxon>
        <taxon>Dikarya</taxon>
        <taxon>Ascomycota</taxon>
        <taxon>Pezizomycotina</taxon>
        <taxon>Sordariomycetes</taxon>
        <taxon>Sordariomycetidae</taxon>
        <taxon>Diaporthales</taxon>
        <taxon>Gnomoniaceae</taxon>
        <taxon>Gnomoniopsis</taxon>
    </lineage>
</organism>
<feature type="transmembrane region" description="Helical" evidence="1">
    <location>
        <begin position="195"/>
        <end position="217"/>
    </location>
</feature>
<keyword evidence="1" id="KW-0472">Membrane</keyword>
<name>A0A9W8YTB4_9PEZI</name>
<evidence type="ECO:0000256" key="1">
    <source>
        <dbReference type="SAM" id="Phobius"/>
    </source>
</evidence>
<dbReference type="Proteomes" id="UP001140453">
    <property type="component" value="Unassembled WGS sequence"/>
</dbReference>
<sequence length="225" mass="25698">MSSDPSRPCEMAQVPYAAKSPQNSVMWPRDEILRSLLAAASKQHTPIAPSPLNPTLCESDIILGRHIYQLRKTRPVTRRPPEISPTLRFLKRKAYFEYQAHEAHRNAHKIAKECSLQRREGYTGTEPDLDENSADLTDCAESENMPATFIVESGPLIQIVHFDYTRQGVAVDMEKQGVAHHTLPRWESRRQRLKLFIALFLMSACLTLLTVFSLGVLKRDRYLLE</sequence>
<evidence type="ECO:0000313" key="3">
    <source>
        <dbReference type="Proteomes" id="UP001140453"/>
    </source>
</evidence>
<dbReference type="EMBL" id="JAPEVB010000004">
    <property type="protein sequence ID" value="KAJ4389700.1"/>
    <property type="molecule type" value="Genomic_DNA"/>
</dbReference>
<dbReference type="OrthoDB" id="5239432at2759"/>
<keyword evidence="3" id="KW-1185">Reference proteome</keyword>
<keyword evidence="1" id="KW-0812">Transmembrane</keyword>
<dbReference type="AlphaFoldDB" id="A0A9W8YTB4"/>
<accession>A0A9W8YTB4</accession>
<keyword evidence="1" id="KW-1133">Transmembrane helix</keyword>